<sequence>MQREQKTVKTGYPCEGMVEPESTKGARRTNSLEPSKKDGAESLLDKLLHTGNLNAAYKRVKQNRGAAGVDGMTVDELMPYLKENKCEVLHSNPLNRQVPNGTVGGVRGR</sequence>
<feature type="region of interest" description="Disordered" evidence="1">
    <location>
        <begin position="1"/>
        <end position="40"/>
    </location>
</feature>
<keyword evidence="3" id="KW-1185">Reference proteome</keyword>
<dbReference type="AlphaFoldDB" id="A0A226BYV8"/>
<accession>A0A226BYV8</accession>
<dbReference type="Proteomes" id="UP000214588">
    <property type="component" value="Unassembled WGS sequence"/>
</dbReference>
<evidence type="ECO:0000256" key="1">
    <source>
        <dbReference type="SAM" id="MobiDB-lite"/>
    </source>
</evidence>
<evidence type="ECO:0008006" key="4">
    <source>
        <dbReference type="Google" id="ProtNLM"/>
    </source>
</evidence>
<name>A0A226BYV8_9FIRM</name>
<evidence type="ECO:0000313" key="2">
    <source>
        <dbReference type="EMBL" id="OWZ83962.1"/>
    </source>
</evidence>
<evidence type="ECO:0000313" key="3">
    <source>
        <dbReference type="Proteomes" id="UP000214588"/>
    </source>
</evidence>
<comment type="caution">
    <text evidence="2">The sequence shown here is derived from an EMBL/GenBank/DDBJ whole genome shotgun (WGS) entry which is preliminary data.</text>
</comment>
<organism evidence="2 3">
    <name type="scientific">Natranaerobius trueperi</name>
    <dbReference type="NCBI Taxonomy" id="759412"/>
    <lineage>
        <taxon>Bacteria</taxon>
        <taxon>Bacillati</taxon>
        <taxon>Bacillota</taxon>
        <taxon>Clostridia</taxon>
        <taxon>Natranaerobiales</taxon>
        <taxon>Natranaerobiaceae</taxon>
        <taxon>Natranaerobius</taxon>
    </lineage>
</organism>
<gene>
    <name evidence="2" type="ORF">CDO51_06140</name>
</gene>
<dbReference type="OrthoDB" id="9788687at2"/>
<protein>
    <recommendedName>
        <fullName evidence="4">Group II intron reverse transcriptase/maturase</fullName>
    </recommendedName>
</protein>
<reference evidence="2 3" key="1">
    <citation type="submission" date="2017-06" db="EMBL/GenBank/DDBJ databases">
        <title>Draft Genome Sequence of Natranaerobius trueperi halophilic, alkalithermophilic bacteria from soda lakes.</title>
        <authorList>
            <person name="Zhao B."/>
        </authorList>
    </citation>
    <scope>NUCLEOTIDE SEQUENCE [LARGE SCALE GENOMIC DNA]</scope>
    <source>
        <strain evidence="2 3">DSM 18760</strain>
    </source>
</reference>
<dbReference type="EMBL" id="NIQC01000010">
    <property type="protein sequence ID" value="OWZ83962.1"/>
    <property type="molecule type" value="Genomic_DNA"/>
</dbReference>
<proteinExistence type="predicted"/>